<reference evidence="1" key="1">
    <citation type="submission" date="2021-10" db="EMBL/GenBank/DDBJ databases">
        <title>Tropical sea cucumber genome reveals ecological adaptation and Cuvierian tubules defense mechanism.</title>
        <authorList>
            <person name="Chen T."/>
        </authorList>
    </citation>
    <scope>NUCLEOTIDE SEQUENCE</scope>
    <source>
        <strain evidence="1">Nanhai2018</strain>
        <tissue evidence="1">Muscle</tissue>
    </source>
</reference>
<sequence>MFTIYLSSPPLPEELEVRAHSDSQQSIFTFVSQSQWKFKENIENQNQVYQPKTATQLITRRELKFQLAIRGIQHLHFGQKLPPEEAKTVLLAPIYQPLLSRYHDLSNPPPTTYLKNFTLNKY</sequence>
<accession>A0A9Q1BYG2</accession>
<comment type="caution">
    <text evidence="1">The sequence shown here is derived from an EMBL/GenBank/DDBJ whole genome shotgun (WGS) entry which is preliminary data.</text>
</comment>
<keyword evidence="2" id="KW-1185">Reference proteome</keyword>
<evidence type="ECO:0000313" key="2">
    <source>
        <dbReference type="Proteomes" id="UP001152320"/>
    </source>
</evidence>
<organism evidence="1 2">
    <name type="scientific">Holothuria leucospilota</name>
    <name type="common">Black long sea cucumber</name>
    <name type="synonym">Mertensiothuria leucospilota</name>
    <dbReference type="NCBI Taxonomy" id="206669"/>
    <lineage>
        <taxon>Eukaryota</taxon>
        <taxon>Metazoa</taxon>
        <taxon>Echinodermata</taxon>
        <taxon>Eleutherozoa</taxon>
        <taxon>Echinozoa</taxon>
        <taxon>Holothuroidea</taxon>
        <taxon>Aspidochirotacea</taxon>
        <taxon>Aspidochirotida</taxon>
        <taxon>Holothuriidae</taxon>
        <taxon>Holothuria</taxon>
    </lineage>
</organism>
<dbReference type="AlphaFoldDB" id="A0A9Q1BYG2"/>
<protein>
    <submittedName>
        <fullName evidence="1">Uncharacterized protein</fullName>
    </submittedName>
</protein>
<name>A0A9Q1BYG2_HOLLE</name>
<gene>
    <name evidence="1" type="ORF">HOLleu_21937</name>
</gene>
<dbReference type="Proteomes" id="UP001152320">
    <property type="component" value="Chromosome 10"/>
</dbReference>
<proteinExistence type="predicted"/>
<evidence type="ECO:0000313" key="1">
    <source>
        <dbReference type="EMBL" id="KAJ8034910.1"/>
    </source>
</evidence>
<dbReference type="EMBL" id="JAIZAY010000010">
    <property type="protein sequence ID" value="KAJ8034910.1"/>
    <property type="molecule type" value="Genomic_DNA"/>
</dbReference>